<evidence type="ECO:0000313" key="1">
    <source>
        <dbReference type="EMBL" id="KAH1072430.1"/>
    </source>
</evidence>
<gene>
    <name evidence="1" type="ORF">J1N35_024758</name>
</gene>
<sequence length="119" mass="13463">MLFDLDYKDHEGVLSRSYRLKEVMRCGTNSLNSITRRGDRRVEKWERPEDGRYKVNSNGALRAGNGMGASGGAWQMGGRRMVLDIDSAIAVQMLLGCEAGKWSLRLLLLDNCHWLDSQM</sequence>
<evidence type="ECO:0000313" key="2">
    <source>
        <dbReference type="Proteomes" id="UP000828251"/>
    </source>
</evidence>
<dbReference type="EMBL" id="JAIQCV010000008">
    <property type="protein sequence ID" value="KAH1072430.1"/>
    <property type="molecule type" value="Genomic_DNA"/>
</dbReference>
<keyword evidence="2" id="KW-1185">Reference proteome</keyword>
<name>A0A9D3V595_9ROSI</name>
<comment type="caution">
    <text evidence="1">The sequence shown here is derived from an EMBL/GenBank/DDBJ whole genome shotgun (WGS) entry which is preliminary data.</text>
</comment>
<protein>
    <submittedName>
        <fullName evidence="1">Uncharacterized protein</fullName>
    </submittedName>
</protein>
<proteinExistence type="predicted"/>
<reference evidence="1 2" key="1">
    <citation type="journal article" date="2021" name="Plant Biotechnol. J.">
        <title>Multi-omics assisted identification of the key and species-specific regulatory components of drought-tolerant mechanisms in Gossypium stocksii.</title>
        <authorList>
            <person name="Yu D."/>
            <person name="Ke L."/>
            <person name="Zhang D."/>
            <person name="Wu Y."/>
            <person name="Sun Y."/>
            <person name="Mei J."/>
            <person name="Sun J."/>
            <person name="Sun Y."/>
        </authorList>
    </citation>
    <scope>NUCLEOTIDE SEQUENCE [LARGE SCALE GENOMIC DNA]</scope>
    <source>
        <strain evidence="2">cv. E1</strain>
        <tissue evidence="1">Leaf</tissue>
    </source>
</reference>
<organism evidence="1 2">
    <name type="scientific">Gossypium stocksii</name>
    <dbReference type="NCBI Taxonomy" id="47602"/>
    <lineage>
        <taxon>Eukaryota</taxon>
        <taxon>Viridiplantae</taxon>
        <taxon>Streptophyta</taxon>
        <taxon>Embryophyta</taxon>
        <taxon>Tracheophyta</taxon>
        <taxon>Spermatophyta</taxon>
        <taxon>Magnoliopsida</taxon>
        <taxon>eudicotyledons</taxon>
        <taxon>Gunneridae</taxon>
        <taxon>Pentapetalae</taxon>
        <taxon>rosids</taxon>
        <taxon>malvids</taxon>
        <taxon>Malvales</taxon>
        <taxon>Malvaceae</taxon>
        <taxon>Malvoideae</taxon>
        <taxon>Gossypium</taxon>
    </lineage>
</organism>
<dbReference type="Proteomes" id="UP000828251">
    <property type="component" value="Unassembled WGS sequence"/>
</dbReference>
<dbReference type="AlphaFoldDB" id="A0A9D3V595"/>
<accession>A0A9D3V595</accession>